<protein>
    <recommendedName>
        <fullName evidence="3">F-box domain-containing protein</fullName>
    </recommendedName>
</protein>
<dbReference type="RefSeq" id="XP_040782293.1">
    <property type="nucleotide sequence ID" value="XM_040920123.1"/>
</dbReference>
<dbReference type="AlphaFoldDB" id="A0A9P5CVG1"/>
<name>A0A9P5CVG1_CRYP1</name>
<dbReference type="Proteomes" id="UP000803844">
    <property type="component" value="Unassembled WGS sequence"/>
</dbReference>
<keyword evidence="2" id="KW-1185">Reference proteome</keyword>
<proteinExistence type="predicted"/>
<evidence type="ECO:0000313" key="2">
    <source>
        <dbReference type="Proteomes" id="UP000803844"/>
    </source>
</evidence>
<evidence type="ECO:0000313" key="1">
    <source>
        <dbReference type="EMBL" id="KAF3771332.1"/>
    </source>
</evidence>
<evidence type="ECO:0008006" key="3">
    <source>
        <dbReference type="Google" id="ProtNLM"/>
    </source>
</evidence>
<comment type="caution">
    <text evidence="1">The sequence shown here is derived from an EMBL/GenBank/DDBJ whole genome shotgun (WGS) entry which is preliminary data.</text>
</comment>
<dbReference type="EMBL" id="MU032344">
    <property type="protein sequence ID" value="KAF3771332.1"/>
    <property type="molecule type" value="Genomic_DNA"/>
</dbReference>
<sequence>MACPSQVSAFKPRGLRLTRLPLEVLFEVLEEVTNFKDLLSLISTCRGLYHVFLYNKRSTMLHVACNYYGLSTMNMALGIVKFPMLCEHSAEERTFDESLQDITRVLNSFTMSDTWKADWAQSEPNAWEVTDNVYNQPTCNQHCDAVLEHLHLWQTSGAFVSRNTSARHVKAAMHLLATARDFIDDYALKCQAPNARGAAYLFPRWAHRAFLPKTPNHDAFATLSSRERRRFYRATLQAELFKLVYMHTGSQDLCVSFLTSIPMFQAEEIRCILEQQERLWRLVIYCFFRWPYDLQEPSSFSFRVVSWTQPDGVVVVTRTRFSDFVILRHLQMPALCRLNATSLGHLVRTLKARPTVEKCRELRRFLRTPPTTPLRADQVFSIRNIVYYNLAVPPHVRRLRVVSHTRPQGSSDPVDYPNALWQSWRAHRPSAQFPGLAHSLPWWDYPFRRLGYVFWDAARVPGARFVSRNSLQQQLPVCLVGWPREGHMVSDI</sequence>
<accession>A0A9P5CVG1</accession>
<organism evidence="1 2">
    <name type="scientific">Cryphonectria parasitica (strain ATCC 38755 / EP155)</name>
    <dbReference type="NCBI Taxonomy" id="660469"/>
    <lineage>
        <taxon>Eukaryota</taxon>
        <taxon>Fungi</taxon>
        <taxon>Dikarya</taxon>
        <taxon>Ascomycota</taxon>
        <taxon>Pezizomycotina</taxon>
        <taxon>Sordariomycetes</taxon>
        <taxon>Sordariomycetidae</taxon>
        <taxon>Diaporthales</taxon>
        <taxon>Cryphonectriaceae</taxon>
        <taxon>Cryphonectria-Endothia species complex</taxon>
        <taxon>Cryphonectria</taxon>
    </lineage>
</organism>
<dbReference type="GeneID" id="63837252"/>
<dbReference type="OrthoDB" id="10657146at2759"/>
<gene>
    <name evidence="1" type="ORF">M406DRAFT_326717</name>
</gene>
<reference evidence="1" key="1">
    <citation type="journal article" date="2020" name="Phytopathology">
        <title>Genome sequence of the chestnut blight fungus Cryphonectria parasitica EP155: A fundamental resource for an archetypical invasive plant pathogen.</title>
        <authorList>
            <person name="Crouch J.A."/>
            <person name="Dawe A."/>
            <person name="Aerts A."/>
            <person name="Barry K."/>
            <person name="Churchill A.C.L."/>
            <person name="Grimwood J."/>
            <person name="Hillman B."/>
            <person name="Milgroom M.G."/>
            <person name="Pangilinan J."/>
            <person name="Smith M."/>
            <person name="Salamov A."/>
            <person name="Schmutz J."/>
            <person name="Yadav J."/>
            <person name="Grigoriev I.V."/>
            <person name="Nuss D."/>
        </authorList>
    </citation>
    <scope>NUCLEOTIDE SEQUENCE</scope>
    <source>
        <strain evidence="1">EP155</strain>
    </source>
</reference>